<dbReference type="EMBL" id="GBRH01245460">
    <property type="protein sequence ID" value="JAD52435.1"/>
    <property type="molecule type" value="Transcribed_RNA"/>
</dbReference>
<proteinExistence type="predicted"/>
<evidence type="ECO:0000313" key="1">
    <source>
        <dbReference type="EMBL" id="JAD52435.1"/>
    </source>
</evidence>
<name>A0A0A9AU29_ARUDO</name>
<reference evidence="1" key="1">
    <citation type="submission" date="2014-09" db="EMBL/GenBank/DDBJ databases">
        <authorList>
            <person name="Magalhaes I.L.F."/>
            <person name="Oliveira U."/>
            <person name="Santos F.R."/>
            <person name="Vidigal T.H.D.A."/>
            <person name="Brescovit A.D."/>
            <person name="Santos A.J."/>
        </authorList>
    </citation>
    <scope>NUCLEOTIDE SEQUENCE</scope>
    <source>
        <tissue evidence="1">Shoot tissue taken approximately 20 cm above the soil surface</tissue>
    </source>
</reference>
<accession>A0A0A9AU29</accession>
<sequence>MTSFFQIACFL</sequence>
<reference evidence="1" key="2">
    <citation type="journal article" date="2015" name="Data Brief">
        <title>Shoot transcriptome of the giant reed, Arundo donax.</title>
        <authorList>
            <person name="Barrero R.A."/>
            <person name="Guerrero F.D."/>
            <person name="Moolhuijzen P."/>
            <person name="Goolsby J.A."/>
            <person name="Tidwell J."/>
            <person name="Bellgard S.E."/>
            <person name="Bellgard M.I."/>
        </authorList>
    </citation>
    <scope>NUCLEOTIDE SEQUENCE</scope>
    <source>
        <tissue evidence="1">Shoot tissue taken approximately 20 cm above the soil surface</tissue>
    </source>
</reference>
<organism evidence="1">
    <name type="scientific">Arundo donax</name>
    <name type="common">Giant reed</name>
    <name type="synonym">Donax arundinaceus</name>
    <dbReference type="NCBI Taxonomy" id="35708"/>
    <lineage>
        <taxon>Eukaryota</taxon>
        <taxon>Viridiplantae</taxon>
        <taxon>Streptophyta</taxon>
        <taxon>Embryophyta</taxon>
        <taxon>Tracheophyta</taxon>
        <taxon>Spermatophyta</taxon>
        <taxon>Magnoliopsida</taxon>
        <taxon>Liliopsida</taxon>
        <taxon>Poales</taxon>
        <taxon>Poaceae</taxon>
        <taxon>PACMAD clade</taxon>
        <taxon>Arundinoideae</taxon>
        <taxon>Arundineae</taxon>
        <taxon>Arundo</taxon>
    </lineage>
</organism>
<protein>
    <submittedName>
        <fullName evidence="1">Uncharacterized protein</fullName>
    </submittedName>
</protein>